<accession>A0AAQ3UR14</accession>
<protein>
    <submittedName>
        <fullName evidence="2">Uncharacterized protein</fullName>
    </submittedName>
</protein>
<organism evidence="2 3">
    <name type="scientific">Paspalum notatum var. saurae</name>
    <dbReference type="NCBI Taxonomy" id="547442"/>
    <lineage>
        <taxon>Eukaryota</taxon>
        <taxon>Viridiplantae</taxon>
        <taxon>Streptophyta</taxon>
        <taxon>Embryophyta</taxon>
        <taxon>Tracheophyta</taxon>
        <taxon>Spermatophyta</taxon>
        <taxon>Magnoliopsida</taxon>
        <taxon>Liliopsida</taxon>
        <taxon>Poales</taxon>
        <taxon>Poaceae</taxon>
        <taxon>PACMAD clade</taxon>
        <taxon>Panicoideae</taxon>
        <taxon>Andropogonodae</taxon>
        <taxon>Paspaleae</taxon>
        <taxon>Paspalinae</taxon>
        <taxon>Paspalum</taxon>
    </lineage>
</organism>
<dbReference type="AlphaFoldDB" id="A0AAQ3UR14"/>
<sequence length="381" mass="39966">AGVEEKLVAAGAGRRLGGVARGGRRGGAAERAKLGSARSPLGAARCADLRLSAHGEPLRSAARAPRSDSGAAPRGAPRRRPPRPCRPSPALPDAWACGPTSGGPACPAVSIAVWKGWYAWSHIVASHGRARSRVDPHPGLGGPLTLDPAVWRCLVRAFLAGRTCSRSPPAVWPQCRRPCRTGATAGWLGRSGYSILVGRSVPSPSLHAFAQVDLAAVVLDLAAVHSFGLAAASSAFATSCARLVGPPGTVAALALGQCAHGVFLLQFDHPHTIKVIRSSGIHHEYTSDTQLDSTNFTGKEAALVISLQDIELGSSSRCSHCPQPLAIVIGLKIQHKDRRLNIQHMIWLSVKHGMIVCTLGIKFGLDHVTFGSNTTSFSLCR</sequence>
<keyword evidence="3" id="KW-1185">Reference proteome</keyword>
<evidence type="ECO:0000313" key="2">
    <source>
        <dbReference type="EMBL" id="WVZ94762.1"/>
    </source>
</evidence>
<evidence type="ECO:0000256" key="1">
    <source>
        <dbReference type="SAM" id="MobiDB-lite"/>
    </source>
</evidence>
<feature type="non-terminal residue" evidence="2">
    <location>
        <position position="1"/>
    </location>
</feature>
<dbReference type="Proteomes" id="UP001341281">
    <property type="component" value="Chromosome 09"/>
</dbReference>
<dbReference type="EMBL" id="CP144753">
    <property type="protein sequence ID" value="WVZ94762.1"/>
    <property type="molecule type" value="Genomic_DNA"/>
</dbReference>
<evidence type="ECO:0000313" key="3">
    <source>
        <dbReference type="Proteomes" id="UP001341281"/>
    </source>
</evidence>
<reference evidence="2 3" key="1">
    <citation type="submission" date="2024-02" db="EMBL/GenBank/DDBJ databases">
        <title>High-quality chromosome-scale genome assembly of Pensacola bahiagrass (Paspalum notatum Flugge var. saurae).</title>
        <authorList>
            <person name="Vega J.M."/>
            <person name="Podio M."/>
            <person name="Orjuela J."/>
            <person name="Siena L.A."/>
            <person name="Pessino S.C."/>
            <person name="Combes M.C."/>
            <person name="Mariac C."/>
            <person name="Albertini E."/>
            <person name="Pupilli F."/>
            <person name="Ortiz J.P.A."/>
            <person name="Leblanc O."/>
        </authorList>
    </citation>
    <scope>NUCLEOTIDE SEQUENCE [LARGE SCALE GENOMIC DNA]</scope>
    <source>
        <strain evidence="2">R1</strain>
        <tissue evidence="2">Leaf</tissue>
    </source>
</reference>
<feature type="region of interest" description="Disordered" evidence="1">
    <location>
        <begin position="17"/>
        <end position="37"/>
    </location>
</feature>
<gene>
    <name evidence="2" type="ORF">U9M48_040621</name>
</gene>
<feature type="region of interest" description="Disordered" evidence="1">
    <location>
        <begin position="56"/>
        <end position="87"/>
    </location>
</feature>
<proteinExistence type="predicted"/>
<name>A0AAQ3UR14_PASNO</name>